<accession>A0A5B7F1Y3</accession>
<feature type="region of interest" description="Disordered" evidence="1">
    <location>
        <begin position="50"/>
        <end position="81"/>
    </location>
</feature>
<gene>
    <name evidence="2" type="ORF">E2C01_034969</name>
</gene>
<evidence type="ECO:0000313" key="2">
    <source>
        <dbReference type="EMBL" id="MPC41380.1"/>
    </source>
</evidence>
<name>A0A5B7F1Y3_PORTR</name>
<evidence type="ECO:0000313" key="3">
    <source>
        <dbReference type="Proteomes" id="UP000324222"/>
    </source>
</evidence>
<protein>
    <submittedName>
        <fullName evidence="2">Uncharacterized protein</fullName>
    </submittedName>
</protein>
<feature type="compositionally biased region" description="Low complexity" evidence="1">
    <location>
        <begin position="55"/>
        <end position="72"/>
    </location>
</feature>
<sequence length="160" mass="17321">MTRLLNANKAVKEGNGRCQATCSTGARPIYTPDITTTTTTITTVAFTENRKYQKSPSTPTHSSTHVISTPSHTHLRPPRPVQTHTHLHTQYSSVCQRAKRSQGDLGCPGTVTIPSLLPSSPPLFKLKEQILVCAAGSPAPGEARYFLPSSTHHCYSLVLS</sequence>
<dbReference type="AlphaFoldDB" id="A0A5B7F1Y3"/>
<keyword evidence="3" id="KW-1185">Reference proteome</keyword>
<dbReference type="EMBL" id="VSRR010005035">
    <property type="protein sequence ID" value="MPC41380.1"/>
    <property type="molecule type" value="Genomic_DNA"/>
</dbReference>
<comment type="caution">
    <text evidence="2">The sequence shown here is derived from an EMBL/GenBank/DDBJ whole genome shotgun (WGS) entry which is preliminary data.</text>
</comment>
<organism evidence="2 3">
    <name type="scientific">Portunus trituberculatus</name>
    <name type="common">Swimming crab</name>
    <name type="synonym">Neptunus trituberculatus</name>
    <dbReference type="NCBI Taxonomy" id="210409"/>
    <lineage>
        <taxon>Eukaryota</taxon>
        <taxon>Metazoa</taxon>
        <taxon>Ecdysozoa</taxon>
        <taxon>Arthropoda</taxon>
        <taxon>Crustacea</taxon>
        <taxon>Multicrustacea</taxon>
        <taxon>Malacostraca</taxon>
        <taxon>Eumalacostraca</taxon>
        <taxon>Eucarida</taxon>
        <taxon>Decapoda</taxon>
        <taxon>Pleocyemata</taxon>
        <taxon>Brachyura</taxon>
        <taxon>Eubrachyura</taxon>
        <taxon>Portunoidea</taxon>
        <taxon>Portunidae</taxon>
        <taxon>Portuninae</taxon>
        <taxon>Portunus</taxon>
    </lineage>
</organism>
<proteinExistence type="predicted"/>
<reference evidence="2 3" key="1">
    <citation type="submission" date="2019-05" db="EMBL/GenBank/DDBJ databases">
        <title>Another draft genome of Portunus trituberculatus and its Hox gene families provides insights of decapod evolution.</title>
        <authorList>
            <person name="Jeong J.-H."/>
            <person name="Song I."/>
            <person name="Kim S."/>
            <person name="Choi T."/>
            <person name="Kim D."/>
            <person name="Ryu S."/>
            <person name="Kim W."/>
        </authorList>
    </citation>
    <scope>NUCLEOTIDE SEQUENCE [LARGE SCALE GENOMIC DNA]</scope>
    <source>
        <tissue evidence="2">Muscle</tissue>
    </source>
</reference>
<dbReference type="Proteomes" id="UP000324222">
    <property type="component" value="Unassembled WGS sequence"/>
</dbReference>
<evidence type="ECO:0000256" key="1">
    <source>
        <dbReference type="SAM" id="MobiDB-lite"/>
    </source>
</evidence>